<name>A0A368KVF9_9BACT</name>
<protein>
    <recommendedName>
        <fullName evidence="4">DUF5666 domain-containing protein</fullName>
    </recommendedName>
</protein>
<proteinExistence type="predicted"/>
<accession>A0A368KVF9</accession>
<evidence type="ECO:0000313" key="2">
    <source>
        <dbReference type="EMBL" id="RCS54286.1"/>
    </source>
</evidence>
<dbReference type="AlphaFoldDB" id="A0A368KVF9"/>
<evidence type="ECO:0000256" key="1">
    <source>
        <dbReference type="SAM" id="MobiDB-lite"/>
    </source>
</evidence>
<dbReference type="Proteomes" id="UP000253562">
    <property type="component" value="Unassembled WGS sequence"/>
</dbReference>
<gene>
    <name evidence="2" type="ORF">DTL42_03840</name>
</gene>
<organism evidence="2 3">
    <name type="scientific">Bremerella cremea</name>
    <dbReference type="NCBI Taxonomy" id="1031537"/>
    <lineage>
        <taxon>Bacteria</taxon>
        <taxon>Pseudomonadati</taxon>
        <taxon>Planctomycetota</taxon>
        <taxon>Planctomycetia</taxon>
        <taxon>Pirellulales</taxon>
        <taxon>Pirellulaceae</taxon>
        <taxon>Bremerella</taxon>
    </lineage>
</organism>
<evidence type="ECO:0008006" key="4">
    <source>
        <dbReference type="Google" id="ProtNLM"/>
    </source>
</evidence>
<dbReference type="RefSeq" id="WP_114367352.1">
    <property type="nucleotide sequence ID" value="NZ_QPEX01000010.1"/>
</dbReference>
<dbReference type="OrthoDB" id="481082at2"/>
<feature type="region of interest" description="Disordered" evidence="1">
    <location>
        <begin position="217"/>
        <end position="243"/>
    </location>
</feature>
<dbReference type="EMBL" id="QPEX01000010">
    <property type="protein sequence ID" value="RCS54286.1"/>
    <property type="molecule type" value="Genomic_DNA"/>
</dbReference>
<evidence type="ECO:0000313" key="3">
    <source>
        <dbReference type="Proteomes" id="UP000253562"/>
    </source>
</evidence>
<feature type="region of interest" description="Disordered" evidence="1">
    <location>
        <begin position="114"/>
        <end position="136"/>
    </location>
</feature>
<comment type="caution">
    <text evidence="2">The sequence shown here is derived from an EMBL/GenBank/DDBJ whole genome shotgun (WGS) entry which is preliminary data.</text>
</comment>
<reference evidence="2 3" key="1">
    <citation type="submission" date="2018-07" db="EMBL/GenBank/DDBJ databases">
        <title>Comparative genomes isolates from brazilian mangrove.</title>
        <authorList>
            <person name="De Araujo J.E."/>
            <person name="Taketani R.G."/>
            <person name="Silva M.C.P."/>
            <person name="Lourenco M.V."/>
            <person name="Oliveira V.M."/>
            <person name="Andreote F.D."/>
        </authorList>
    </citation>
    <scope>NUCLEOTIDE SEQUENCE [LARGE SCALE GENOMIC DNA]</scope>
    <source>
        <strain evidence="2 3">HEX PRIS-MGV</strain>
    </source>
</reference>
<sequence>MKTMVMVGIGMTAIAFVATSIGTMFVLAQPPERREVSDRIEGKIVEPVLNDHGDAEGWKLEDGQILHLPPHAFRELSKEVSPGDTVRAAVASKRLPDGREVKEIVSLQVGDKTLTVHPPRRPKPGLVPPPHDPAKEKPMKANGTITEFHKNPHGDVDGFTLDDGTDVMFPPHNAEAVEQACQVGSEVHVKGHRHETPEGDIHLQADEITSGDQVIRLERPKPPKPPKHGPAGEPGISHKQADDILHELRAIRRLLEERA</sequence>